<keyword evidence="13" id="KW-1208">Phospholipid metabolism</keyword>
<evidence type="ECO:0000256" key="15">
    <source>
        <dbReference type="RuleBase" id="RU003750"/>
    </source>
</evidence>
<evidence type="ECO:0000256" key="3">
    <source>
        <dbReference type="ARBA" id="ARBA00010441"/>
    </source>
</evidence>
<comment type="subcellular location">
    <subcellularLocation>
        <location evidence="2">Endomembrane system</location>
        <topology evidence="2">Multi-pass membrane protein</topology>
    </subcellularLocation>
</comment>
<gene>
    <name evidence="19" type="ORF">QO018_002206</name>
</gene>
<dbReference type="GO" id="GO:0003882">
    <property type="term" value="F:CDP-diacylglycerol-serine O-phosphatidyltransferase activity"/>
    <property type="evidence" value="ECO:0007669"/>
    <property type="project" value="UniProtKB-EC"/>
</dbReference>
<evidence type="ECO:0000256" key="10">
    <source>
        <dbReference type="ARBA" id="ARBA00023098"/>
    </source>
</evidence>
<proteinExistence type="inferred from homology"/>
<feature type="domain" description="CDP-alcohol phosphatidyltransferase C-terminal" evidence="18">
    <location>
        <begin position="219"/>
        <end position="255"/>
    </location>
</feature>
<evidence type="ECO:0000256" key="1">
    <source>
        <dbReference type="ARBA" id="ARBA00000287"/>
    </source>
</evidence>
<dbReference type="InterPro" id="IPR004533">
    <property type="entry name" value="CDP-diaglyc--ser_O-PTrfase"/>
</dbReference>
<evidence type="ECO:0000313" key="19">
    <source>
        <dbReference type="EMBL" id="MDQ0533355.1"/>
    </source>
</evidence>
<evidence type="ECO:0000256" key="7">
    <source>
        <dbReference type="ARBA" id="ARBA00022679"/>
    </source>
</evidence>
<reference evidence="19 20" key="1">
    <citation type="submission" date="2023-07" db="EMBL/GenBank/DDBJ databases">
        <title>Genomic Encyclopedia of Type Strains, Phase IV (KMG-IV): sequencing the most valuable type-strain genomes for metagenomic binning, comparative biology and taxonomic classification.</title>
        <authorList>
            <person name="Goeker M."/>
        </authorList>
    </citation>
    <scope>NUCLEOTIDE SEQUENCE [LARGE SCALE GENOMIC DNA]</scope>
    <source>
        <strain evidence="19 20">DSM 19922</strain>
    </source>
</reference>
<dbReference type="Proteomes" id="UP001244552">
    <property type="component" value="Unassembled WGS sequence"/>
</dbReference>
<feature type="transmembrane region" description="Helical" evidence="17">
    <location>
        <begin position="121"/>
        <end position="141"/>
    </location>
</feature>
<evidence type="ECO:0000256" key="2">
    <source>
        <dbReference type="ARBA" id="ARBA00004127"/>
    </source>
</evidence>
<feature type="compositionally biased region" description="Low complexity" evidence="16">
    <location>
        <begin position="292"/>
        <end position="304"/>
    </location>
</feature>
<dbReference type="PANTHER" id="PTHR14269">
    <property type="entry name" value="CDP-DIACYLGLYCEROL--GLYCEROL-3-PHOSPHATE 3-PHOSPHATIDYLTRANSFERASE-RELATED"/>
    <property type="match status" value="1"/>
</dbReference>
<keyword evidence="7 15" id="KW-0808">Transferase</keyword>
<feature type="region of interest" description="Disordered" evidence="16">
    <location>
        <begin position="276"/>
        <end position="316"/>
    </location>
</feature>
<feature type="transmembrane region" description="Helical" evidence="17">
    <location>
        <begin position="216"/>
        <end position="234"/>
    </location>
</feature>
<evidence type="ECO:0000256" key="14">
    <source>
        <dbReference type="ARBA" id="ARBA00032361"/>
    </source>
</evidence>
<keyword evidence="12" id="KW-0594">Phospholipid biosynthesis</keyword>
<keyword evidence="20" id="KW-1185">Reference proteome</keyword>
<dbReference type="Pfam" id="PF01066">
    <property type="entry name" value="CDP-OH_P_transf"/>
    <property type="match status" value="1"/>
</dbReference>
<evidence type="ECO:0000256" key="9">
    <source>
        <dbReference type="ARBA" id="ARBA00022989"/>
    </source>
</evidence>
<feature type="transmembrane region" description="Helical" evidence="17">
    <location>
        <begin position="240"/>
        <end position="261"/>
    </location>
</feature>
<keyword evidence="10" id="KW-0443">Lipid metabolism</keyword>
<keyword evidence="11 17" id="KW-0472">Membrane</keyword>
<evidence type="ECO:0000256" key="4">
    <source>
        <dbReference type="ARBA" id="ARBA00013174"/>
    </source>
</evidence>
<protein>
    <recommendedName>
        <fullName evidence="5">CDP-diacylglycerol--serine O-phosphatidyltransferase</fullName>
        <ecNumber evidence="4">2.7.8.8</ecNumber>
    </recommendedName>
    <alternativeName>
        <fullName evidence="14">Phosphatidylserine synthase</fullName>
    </alternativeName>
</protein>
<dbReference type="Gene3D" id="1.20.120.1760">
    <property type="match status" value="1"/>
</dbReference>
<evidence type="ECO:0000313" key="20">
    <source>
        <dbReference type="Proteomes" id="UP001244552"/>
    </source>
</evidence>
<evidence type="ECO:0000256" key="8">
    <source>
        <dbReference type="ARBA" id="ARBA00022692"/>
    </source>
</evidence>
<comment type="catalytic activity">
    <reaction evidence="1">
        <text>a CDP-1,2-diacyl-sn-glycerol + L-serine = a 1,2-diacyl-sn-glycero-3-phospho-L-serine + CMP + H(+)</text>
        <dbReference type="Rhea" id="RHEA:16913"/>
        <dbReference type="ChEBI" id="CHEBI:15378"/>
        <dbReference type="ChEBI" id="CHEBI:33384"/>
        <dbReference type="ChEBI" id="CHEBI:57262"/>
        <dbReference type="ChEBI" id="CHEBI:58332"/>
        <dbReference type="ChEBI" id="CHEBI:60377"/>
        <dbReference type="EC" id="2.7.8.8"/>
    </reaction>
</comment>
<feature type="transmembrane region" description="Helical" evidence="17">
    <location>
        <begin position="153"/>
        <end position="178"/>
    </location>
</feature>
<dbReference type="PROSITE" id="PS00379">
    <property type="entry name" value="CDP_ALCOHOL_P_TRANSF"/>
    <property type="match status" value="1"/>
</dbReference>
<keyword evidence="8 17" id="KW-0812">Transmembrane</keyword>
<evidence type="ECO:0000256" key="6">
    <source>
        <dbReference type="ARBA" id="ARBA00022516"/>
    </source>
</evidence>
<dbReference type="RefSeq" id="WP_209981499.1">
    <property type="nucleotide sequence ID" value="NZ_JAGINO010000006.1"/>
</dbReference>
<dbReference type="NCBIfam" id="TIGR00473">
    <property type="entry name" value="pssA"/>
    <property type="match status" value="1"/>
</dbReference>
<dbReference type="InterPro" id="IPR043130">
    <property type="entry name" value="CDP-OH_PTrfase_TM_dom"/>
</dbReference>
<evidence type="ECO:0000256" key="12">
    <source>
        <dbReference type="ARBA" id="ARBA00023209"/>
    </source>
</evidence>
<dbReference type="PANTHER" id="PTHR14269:SF61">
    <property type="entry name" value="CDP-DIACYLGLYCEROL--SERINE O-PHOSPHATIDYLTRANSFERASE"/>
    <property type="match status" value="1"/>
</dbReference>
<evidence type="ECO:0000256" key="17">
    <source>
        <dbReference type="SAM" id="Phobius"/>
    </source>
</evidence>
<evidence type="ECO:0000256" key="16">
    <source>
        <dbReference type="SAM" id="MobiDB-lite"/>
    </source>
</evidence>
<evidence type="ECO:0000256" key="5">
    <source>
        <dbReference type="ARBA" id="ARBA00017171"/>
    </source>
</evidence>
<evidence type="ECO:0000256" key="13">
    <source>
        <dbReference type="ARBA" id="ARBA00023264"/>
    </source>
</evidence>
<feature type="transmembrane region" description="Helical" evidence="17">
    <location>
        <begin position="190"/>
        <end position="209"/>
    </location>
</feature>
<dbReference type="EMBL" id="JAUSVU010000006">
    <property type="protein sequence ID" value="MDQ0533355.1"/>
    <property type="molecule type" value="Genomic_DNA"/>
</dbReference>
<dbReference type="InterPro" id="IPR048254">
    <property type="entry name" value="CDP_ALCOHOL_P_TRANSF_CS"/>
</dbReference>
<name>A0ABU0MIS1_9PROT</name>
<feature type="compositionally biased region" description="Acidic residues" evidence="16">
    <location>
        <begin position="278"/>
        <end position="291"/>
    </location>
</feature>
<sequence>MKRPPVFRQPLFRQGKVRRPRRPHPRLSGLSINHLLPNVLTVLALCSGLTAIRFAMQDRWEPAVIAIVIAAILDALDGRIARLLNGQSKFGAELDSLSDAISFGVAPAFMMYLWALNGAGSLGWIAAMAYAVCCALRLARFNSRLGVVDLPPWAYNYFTGVPAPAGAGLVMLPLILGFEIGPAFTGHPAVIVPWTLLIGVLMVSTLPTFSFKGARVPTHWVVPALAGVGLLAALMVSQPWWTLSAVGIVYLVSLPFSIAQFRKLQRAAELMRTGIDEPPAEDASEIIEESPAETAAAGGPADPAVPDRGDGTRTPG</sequence>
<accession>A0ABU0MIS1</accession>
<comment type="caution">
    <text evidence="19">The sequence shown here is derived from an EMBL/GenBank/DDBJ whole genome shotgun (WGS) entry which is preliminary data.</text>
</comment>
<keyword evidence="6" id="KW-0444">Lipid biosynthesis</keyword>
<dbReference type="InterPro" id="IPR012616">
    <property type="entry name" value="CDP-OH_P_trans_C"/>
</dbReference>
<dbReference type="InterPro" id="IPR000462">
    <property type="entry name" value="CDP-OH_P_trans"/>
</dbReference>
<feature type="compositionally biased region" description="Basic and acidic residues" evidence="16">
    <location>
        <begin position="305"/>
        <end position="316"/>
    </location>
</feature>
<evidence type="ECO:0000256" key="11">
    <source>
        <dbReference type="ARBA" id="ARBA00023136"/>
    </source>
</evidence>
<comment type="similarity">
    <text evidence="3 15">Belongs to the CDP-alcohol phosphatidyltransferase class-I family.</text>
</comment>
<dbReference type="InterPro" id="IPR050324">
    <property type="entry name" value="CDP-alcohol_PTase-I"/>
</dbReference>
<dbReference type="Pfam" id="PF08009">
    <property type="entry name" value="CDP-OH_P_tran_2"/>
    <property type="match status" value="1"/>
</dbReference>
<dbReference type="EC" id="2.7.8.8" evidence="4"/>
<feature type="transmembrane region" description="Helical" evidence="17">
    <location>
        <begin position="35"/>
        <end position="54"/>
    </location>
</feature>
<evidence type="ECO:0000259" key="18">
    <source>
        <dbReference type="Pfam" id="PF08009"/>
    </source>
</evidence>
<keyword evidence="9 17" id="KW-1133">Transmembrane helix</keyword>
<organism evidence="19 20">
    <name type="scientific">Azospirillum picis</name>
    <dbReference type="NCBI Taxonomy" id="488438"/>
    <lineage>
        <taxon>Bacteria</taxon>
        <taxon>Pseudomonadati</taxon>
        <taxon>Pseudomonadota</taxon>
        <taxon>Alphaproteobacteria</taxon>
        <taxon>Rhodospirillales</taxon>
        <taxon>Azospirillaceae</taxon>
        <taxon>Azospirillum</taxon>
    </lineage>
</organism>